<dbReference type="GO" id="GO:0006508">
    <property type="term" value="P:proteolysis"/>
    <property type="evidence" value="ECO:0007669"/>
    <property type="project" value="InterPro"/>
</dbReference>
<keyword evidence="2" id="KW-0378">Hydrolase</keyword>
<dbReference type="KEGG" id="syn:sll1369"/>
<evidence type="ECO:0000313" key="3">
    <source>
        <dbReference type="EMBL" id="BAA18262.1"/>
    </source>
</evidence>
<accession>P74173</accession>
<dbReference type="eggNOG" id="COG2027">
    <property type="taxonomic scope" value="Bacteria"/>
</dbReference>
<evidence type="ECO:0000256" key="2">
    <source>
        <dbReference type="ARBA" id="ARBA00022801"/>
    </source>
</evidence>
<dbReference type="InParanoid" id="P74173"/>
<dbReference type="GO" id="GO:0000270">
    <property type="term" value="P:peptidoglycan metabolic process"/>
    <property type="evidence" value="ECO:0000318"/>
    <property type="project" value="GO_Central"/>
</dbReference>
<protein>
    <submittedName>
        <fullName evidence="3">Sll1369 protein</fullName>
    </submittedName>
</protein>
<reference evidence="3 4" key="2">
    <citation type="journal article" date="1996" name="DNA Res.">
        <title>Sequence analysis of the genome of the unicellular cyanobacterium Synechocystis sp. strain PCC6803. II. Sequence determination of the entire genome and assignment of potential protein-coding regions.</title>
        <authorList>
            <person name="Kaneko T."/>
            <person name="Sato S."/>
            <person name="Kotani H."/>
            <person name="Tanaka A."/>
            <person name="Asamizu E."/>
            <person name="Nakamura Y."/>
            <person name="Miyajima N."/>
            <person name="Hirosawa M."/>
            <person name="Sugiura M."/>
            <person name="Sasamoto S."/>
            <person name="Kimura T."/>
            <person name="Hosouchi T."/>
            <person name="Matsuno A."/>
            <person name="Muraki A."/>
            <person name="Nakazaki N."/>
            <person name="Naruo K."/>
            <person name="Okumura S."/>
            <person name="Shimpo S."/>
            <person name="Takeuchi C."/>
            <person name="Wada T."/>
            <person name="Watanabe A."/>
            <person name="Yamada M."/>
            <person name="Yasuda M."/>
            <person name="Tabata S."/>
        </authorList>
    </citation>
    <scope>NUCLEOTIDE SEQUENCE [LARGE SCALE GENOMIC DNA]</scope>
    <source>
        <strain evidence="4">ATCC 27184 / PCC 6803 / Kazusa</strain>
    </source>
</reference>
<dbReference type="Pfam" id="PF02113">
    <property type="entry name" value="Peptidase_S13"/>
    <property type="match status" value="2"/>
</dbReference>
<dbReference type="PRINTS" id="PR00922">
    <property type="entry name" value="DADACBPTASE3"/>
</dbReference>
<dbReference type="SUPFAM" id="SSF56601">
    <property type="entry name" value="beta-lactamase/transpeptidase-like"/>
    <property type="match status" value="1"/>
</dbReference>
<dbReference type="InterPro" id="IPR012338">
    <property type="entry name" value="Beta-lactam/transpept-like"/>
</dbReference>
<dbReference type="PaxDb" id="1148-1653347"/>
<dbReference type="PIR" id="S75701">
    <property type="entry name" value="S75701"/>
</dbReference>
<dbReference type="GO" id="GO:0004185">
    <property type="term" value="F:serine-type carboxypeptidase activity"/>
    <property type="evidence" value="ECO:0000318"/>
    <property type="project" value="GO_Central"/>
</dbReference>
<evidence type="ECO:0000256" key="1">
    <source>
        <dbReference type="ARBA" id="ARBA00006096"/>
    </source>
</evidence>
<keyword evidence="4" id="KW-1185">Reference proteome</keyword>
<sequence length="430" mass="46447">MVRIFGATVLALLSWGGAGEPLVGQEVAWQEAKVFAVPTQADPAIDKIVDNYLDRLESLGYDRQRQGIWLQSEWAYLGYNQGESAFPAASLTKIATSVAALDKWAPNHRFITRFYTDGPIHNGVLEGNLFVAGDHDPLFVWEEAIAVGNALNQAGIREVTGDLVAVGNFAMNFEANPAIAGALFQQAVDESQWSATVSQAFGDLPPNTPRPQVKIAGAVQTQAVLPANLEPLLEHQSLPLAALLKQMNIYSNNDMAEMLAQAIGGAAIVAQTTSRLGAIPAAEIQLKNGSGLGVDNRLSPRAVTKMYQVLAAQLEPHGLGIDDIFPVMGRDRRGTLEWRSMPQGLTIKTGTLNTVSALAGTIPTQERGTVWFAIINNGPNFDRLRVEQDRLLQQIAEHWQVLPENLNAGPMDKVLLGDPARNLTPPPSES</sequence>
<comment type="similarity">
    <text evidence="1">Belongs to the peptidase S13 family.</text>
</comment>
<name>P74173_SYNY3</name>
<dbReference type="AlphaFoldDB" id="P74173"/>
<dbReference type="PANTHER" id="PTHR30023:SF0">
    <property type="entry name" value="PENICILLIN-SENSITIVE CARBOXYPEPTIDASE A"/>
    <property type="match status" value="1"/>
</dbReference>
<reference evidence="3 4" key="1">
    <citation type="journal article" date="1995" name="DNA Res.">
        <title>Sequence analysis of the genome of the unicellular cyanobacterium Synechocystis sp. strain PCC6803. I. Sequence features in the 1 Mb region from map positions 64% to 92% of the genome.</title>
        <authorList>
            <person name="Kaneko T."/>
            <person name="Tanaka A."/>
            <person name="Sato S."/>
            <person name="Kotani H."/>
            <person name="Sazuka T."/>
            <person name="Miyajima N."/>
            <person name="Sugiura M."/>
            <person name="Tabata S."/>
        </authorList>
    </citation>
    <scope>NUCLEOTIDE SEQUENCE [LARGE SCALE GENOMIC DNA]</scope>
    <source>
        <strain evidence="4">ATCC 27184 / PCC 6803 / Kazusa</strain>
    </source>
</reference>
<proteinExistence type="inferred from homology"/>
<dbReference type="InterPro" id="IPR000667">
    <property type="entry name" value="Peptidase_S13"/>
</dbReference>
<dbReference type="EnsemblBacteria" id="BAA18262">
    <property type="protein sequence ID" value="BAA18262"/>
    <property type="gene ID" value="BAA18262"/>
</dbReference>
<dbReference type="Gene3D" id="3.40.710.10">
    <property type="entry name" value="DD-peptidase/beta-lactamase superfamily"/>
    <property type="match status" value="1"/>
</dbReference>
<dbReference type="PANTHER" id="PTHR30023">
    <property type="entry name" value="D-ALANYL-D-ALANINE CARBOXYPEPTIDASE"/>
    <property type="match status" value="1"/>
</dbReference>
<dbReference type="STRING" id="1148.gene:10499138"/>
<dbReference type="Proteomes" id="UP000001425">
    <property type="component" value="Chromosome"/>
</dbReference>
<dbReference type="PhylomeDB" id="P74173"/>
<organism evidence="3 4">
    <name type="scientific">Synechocystis sp. (strain ATCC 27184 / PCC 6803 / Kazusa)</name>
    <dbReference type="NCBI Taxonomy" id="1111708"/>
    <lineage>
        <taxon>Bacteria</taxon>
        <taxon>Bacillati</taxon>
        <taxon>Cyanobacteriota</taxon>
        <taxon>Cyanophyceae</taxon>
        <taxon>Synechococcales</taxon>
        <taxon>Merismopediaceae</taxon>
        <taxon>Synechocystis</taxon>
    </lineage>
</organism>
<dbReference type="Gene3D" id="3.50.80.20">
    <property type="entry name" value="D-Ala-D-Ala carboxypeptidase C, peptidase S13"/>
    <property type="match status" value="1"/>
</dbReference>
<dbReference type="EMBL" id="BA000022">
    <property type="protein sequence ID" value="BAA18262.1"/>
    <property type="molecule type" value="Genomic_DNA"/>
</dbReference>
<gene>
    <name evidence="3" type="ordered locus">sll1369</name>
</gene>
<evidence type="ECO:0000313" key="4">
    <source>
        <dbReference type="Proteomes" id="UP000001425"/>
    </source>
</evidence>